<evidence type="ECO:0000256" key="1">
    <source>
        <dbReference type="SAM" id="MobiDB-lite"/>
    </source>
</evidence>
<gene>
    <name evidence="2" type="ORF">Atep_22930</name>
</gene>
<feature type="compositionally biased region" description="Pro residues" evidence="1">
    <location>
        <begin position="134"/>
        <end position="144"/>
    </location>
</feature>
<feature type="compositionally biased region" description="Basic and acidic residues" evidence="1">
    <location>
        <begin position="89"/>
        <end position="104"/>
    </location>
</feature>
<dbReference type="EMBL" id="AP024563">
    <property type="protein sequence ID" value="BCU07616.1"/>
    <property type="molecule type" value="Genomic_DNA"/>
</dbReference>
<feature type="region of interest" description="Disordered" evidence="1">
    <location>
        <begin position="29"/>
        <end position="144"/>
    </location>
</feature>
<protein>
    <submittedName>
        <fullName evidence="2">Uncharacterized protein</fullName>
    </submittedName>
</protein>
<organism evidence="2 3">
    <name type="scientific">Allochromatium tepidum</name>
    <dbReference type="NCBI Taxonomy" id="553982"/>
    <lineage>
        <taxon>Bacteria</taxon>
        <taxon>Pseudomonadati</taxon>
        <taxon>Pseudomonadota</taxon>
        <taxon>Gammaproteobacteria</taxon>
        <taxon>Chromatiales</taxon>
        <taxon>Chromatiaceae</taxon>
        <taxon>Allochromatium</taxon>
    </lineage>
</organism>
<accession>A0ABN6GCE7</accession>
<keyword evidence="3" id="KW-1185">Reference proteome</keyword>
<sequence>MGGAIMYWLMLLVGIAAPIMVSAQSRFQEPEPDYAQGYEQPYSERTEWPRMDPGQRLSPATEAGTRPEYRFRGDPPPSAGGTQVTEPDSELRFRPLTPRERERQGPTTRWRPTDEERRGDPPERSTLFDTLAPGAPPPGPWWPR</sequence>
<evidence type="ECO:0000313" key="3">
    <source>
        <dbReference type="Proteomes" id="UP000680679"/>
    </source>
</evidence>
<proteinExistence type="predicted"/>
<reference evidence="2 3" key="1">
    <citation type="submission" date="2021-04" db="EMBL/GenBank/DDBJ databases">
        <title>Complete genome sequencing of Allochromatium tepidum strain NZ.</title>
        <authorList>
            <person name="Tsukatani Y."/>
            <person name="Mori H."/>
        </authorList>
    </citation>
    <scope>NUCLEOTIDE SEQUENCE [LARGE SCALE GENOMIC DNA]</scope>
    <source>
        <strain evidence="2 3">NZ</strain>
    </source>
</reference>
<dbReference type="RefSeq" id="WP_213378702.1">
    <property type="nucleotide sequence ID" value="NZ_AP024563.1"/>
</dbReference>
<feature type="compositionally biased region" description="Basic and acidic residues" evidence="1">
    <location>
        <begin position="111"/>
        <end position="123"/>
    </location>
</feature>
<name>A0ABN6GCE7_9GAMM</name>
<evidence type="ECO:0000313" key="2">
    <source>
        <dbReference type="EMBL" id="BCU07616.1"/>
    </source>
</evidence>
<dbReference type="Proteomes" id="UP000680679">
    <property type="component" value="Chromosome"/>
</dbReference>